<dbReference type="SUPFAM" id="SSF54768">
    <property type="entry name" value="dsRNA-binding domain-like"/>
    <property type="match status" value="1"/>
</dbReference>
<keyword evidence="2" id="KW-0520">NAD</keyword>
<dbReference type="EMBL" id="HACG01029396">
    <property type="protein sequence ID" value="CEK76261.1"/>
    <property type="molecule type" value="Transcribed_RNA"/>
</dbReference>
<accession>A0A0B7A8D0</accession>
<dbReference type="PROSITE" id="PS51059">
    <property type="entry name" value="PARP_CATALYTIC"/>
    <property type="match status" value="1"/>
</dbReference>
<feature type="domain" description="DRBM" evidence="3">
    <location>
        <begin position="164"/>
        <end position="233"/>
    </location>
</feature>
<keyword evidence="1" id="KW-0694">RNA-binding</keyword>
<dbReference type="Pfam" id="PF00644">
    <property type="entry name" value="PARP"/>
    <property type="match status" value="1"/>
</dbReference>
<dbReference type="GO" id="GO:0003723">
    <property type="term" value="F:RNA binding"/>
    <property type="evidence" value="ECO:0007669"/>
    <property type="project" value="UniProtKB-UniRule"/>
</dbReference>
<evidence type="ECO:0000313" key="5">
    <source>
        <dbReference type="EMBL" id="CEK76261.1"/>
    </source>
</evidence>
<dbReference type="InterPro" id="IPR051712">
    <property type="entry name" value="ARTD-AVP"/>
</dbReference>
<dbReference type="InterPro" id="IPR012317">
    <property type="entry name" value="Poly(ADP-ribose)pol_cat_dom"/>
</dbReference>
<evidence type="ECO:0000256" key="1">
    <source>
        <dbReference type="PROSITE-ProRule" id="PRU00266"/>
    </source>
</evidence>
<dbReference type="GO" id="GO:0005634">
    <property type="term" value="C:nucleus"/>
    <property type="evidence" value="ECO:0007669"/>
    <property type="project" value="TreeGrafter"/>
</dbReference>
<sequence length="235" mass="26845">EKGLDPKKTNPNSLFGQGVYFTEKMNKADQYTDDINDRAEDGEELTVLLCRVLLGKPSLCSKEDARHFESPPCMTCTLDTCSCNPHNRYDSVLGTGTDMKYREFVVYESTRCYPEYIITYQRVGTQSKKPKSKRQRKGKSVTTRTLAQAVESVNRTHAEDENFNPISKLNELYQKAKSVPPKYEFELKSTGLNRSVECFCTVQFLYYTDEGHASMKKVAKRSAAEKVWEKINLAL</sequence>
<dbReference type="PANTHER" id="PTHR45740">
    <property type="entry name" value="POLY [ADP-RIBOSE] POLYMERASE"/>
    <property type="match status" value="1"/>
</dbReference>
<dbReference type="Gene3D" id="3.90.228.10">
    <property type="match status" value="1"/>
</dbReference>
<dbReference type="EC" id="2.4.2.-" evidence="2"/>
<feature type="domain" description="PARP catalytic" evidence="4">
    <location>
        <begin position="1"/>
        <end position="129"/>
    </location>
</feature>
<protein>
    <recommendedName>
        <fullName evidence="2">Poly [ADP-ribose] polymerase</fullName>
        <shortName evidence="2">PARP</shortName>
        <ecNumber evidence="2">2.4.2.-</ecNumber>
    </recommendedName>
</protein>
<reference evidence="5" key="1">
    <citation type="submission" date="2014-12" db="EMBL/GenBank/DDBJ databases">
        <title>Insight into the proteome of Arion vulgaris.</title>
        <authorList>
            <person name="Aradska J."/>
            <person name="Bulat T."/>
            <person name="Smidak R."/>
            <person name="Sarate P."/>
            <person name="Gangsoo J."/>
            <person name="Sialana F."/>
            <person name="Bilban M."/>
            <person name="Lubec G."/>
        </authorList>
    </citation>
    <scope>NUCLEOTIDE SEQUENCE</scope>
    <source>
        <tissue evidence="5">Skin</tissue>
    </source>
</reference>
<dbReference type="AlphaFoldDB" id="A0A0B7A8D0"/>
<evidence type="ECO:0000259" key="4">
    <source>
        <dbReference type="PROSITE" id="PS51059"/>
    </source>
</evidence>
<dbReference type="SUPFAM" id="SSF56399">
    <property type="entry name" value="ADP-ribosylation"/>
    <property type="match status" value="1"/>
</dbReference>
<keyword evidence="2" id="KW-0328">Glycosyltransferase</keyword>
<feature type="non-terminal residue" evidence="5">
    <location>
        <position position="1"/>
    </location>
</feature>
<organism evidence="5">
    <name type="scientific">Arion vulgaris</name>
    <dbReference type="NCBI Taxonomy" id="1028688"/>
    <lineage>
        <taxon>Eukaryota</taxon>
        <taxon>Metazoa</taxon>
        <taxon>Spiralia</taxon>
        <taxon>Lophotrochozoa</taxon>
        <taxon>Mollusca</taxon>
        <taxon>Gastropoda</taxon>
        <taxon>Heterobranchia</taxon>
        <taxon>Euthyneura</taxon>
        <taxon>Panpulmonata</taxon>
        <taxon>Eupulmonata</taxon>
        <taxon>Stylommatophora</taxon>
        <taxon>Helicina</taxon>
        <taxon>Arionoidea</taxon>
        <taxon>Arionidae</taxon>
        <taxon>Arion</taxon>
    </lineage>
</organism>
<gene>
    <name evidence="5" type="primary">ORF99212</name>
</gene>
<dbReference type="PROSITE" id="PS50137">
    <property type="entry name" value="DS_RBD"/>
    <property type="match status" value="1"/>
</dbReference>
<dbReference type="Gene3D" id="3.30.160.20">
    <property type="match status" value="1"/>
</dbReference>
<proteinExistence type="predicted"/>
<evidence type="ECO:0000259" key="3">
    <source>
        <dbReference type="PROSITE" id="PS50137"/>
    </source>
</evidence>
<dbReference type="GO" id="GO:1990404">
    <property type="term" value="F:NAD+-protein mono-ADP-ribosyltransferase activity"/>
    <property type="evidence" value="ECO:0007669"/>
    <property type="project" value="TreeGrafter"/>
</dbReference>
<name>A0A0B7A8D0_9EUPU</name>
<dbReference type="Pfam" id="PF00035">
    <property type="entry name" value="dsrm"/>
    <property type="match status" value="1"/>
</dbReference>
<dbReference type="PANTHER" id="PTHR45740:SF2">
    <property type="entry name" value="POLY [ADP-RIBOSE] POLYMERASE"/>
    <property type="match status" value="1"/>
</dbReference>
<dbReference type="InterPro" id="IPR014720">
    <property type="entry name" value="dsRBD_dom"/>
</dbReference>
<dbReference type="GO" id="GO:0003950">
    <property type="term" value="F:NAD+ poly-ADP-ribosyltransferase activity"/>
    <property type="evidence" value="ECO:0007669"/>
    <property type="project" value="UniProtKB-UniRule"/>
</dbReference>
<evidence type="ECO:0000256" key="2">
    <source>
        <dbReference type="RuleBase" id="RU362114"/>
    </source>
</evidence>
<dbReference type="SMART" id="SM00358">
    <property type="entry name" value="DSRM"/>
    <property type="match status" value="1"/>
</dbReference>
<keyword evidence="2" id="KW-0808">Transferase</keyword>